<reference evidence="2" key="1">
    <citation type="journal article" date="2019" name="Int. J. Syst. Evol. Microbiol.">
        <title>The Global Catalogue of Microorganisms (GCM) 10K type strain sequencing project: providing services to taxonomists for standard genome sequencing and annotation.</title>
        <authorList>
            <consortium name="The Broad Institute Genomics Platform"/>
            <consortium name="The Broad Institute Genome Sequencing Center for Infectious Disease"/>
            <person name="Wu L."/>
            <person name="Ma J."/>
        </authorList>
    </citation>
    <scope>NUCLEOTIDE SEQUENCE [LARGE SCALE GENOMIC DNA]</scope>
    <source>
        <strain evidence="2">CGMCC 1.12859</strain>
    </source>
</reference>
<name>A0ABW2FZ50_9ACTN</name>
<dbReference type="EMBL" id="JBHTAJ010000048">
    <property type="protein sequence ID" value="MFC7182521.1"/>
    <property type="molecule type" value="Genomic_DNA"/>
</dbReference>
<organism evidence="1 2">
    <name type="scientific">Kitasatospora paranensis</name>
    <dbReference type="NCBI Taxonomy" id="258053"/>
    <lineage>
        <taxon>Bacteria</taxon>
        <taxon>Bacillati</taxon>
        <taxon>Actinomycetota</taxon>
        <taxon>Actinomycetes</taxon>
        <taxon>Kitasatosporales</taxon>
        <taxon>Streptomycetaceae</taxon>
        <taxon>Kitasatospora</taxon>
    </lineage>
</organism>
<comment type="caution">
    <text evidence="1">The sequence shown here is derived from an EMBL/GenBank/DDBJ whole genome shotgun (WGS) entry which is preliminary data.</text>
</comment>
<keyword evidence="2" id="KW-1185">Reference proteome</keyword>
<dbReference type="RefSeq" id="WP_345707515.1">
    <property type="nucleotide sequence ID" value="NZ_BAABKV010000001.1"/>
</dbReference>
<evidence type="ECO:0000313" key="2">
    <source>
        <dbReference type="Proteomes" id="UP001596435"/>
    </source>
</evidence>
<dbReference type="Proteomes" id="UP001596435">
    <property type="component" value="Unassembled WGS sequence"/>
</dbReference>
<proteinExistence type="predicted"/>
<evidence type="ECO:0000313" key="1">
    <source>
        <dbReference type="EMBL" id="MFC7182521.1"/>
    </source>
</evidence>
<gene>
    <name evidence="1" type="ORF">ACFQMG_23505</name>
</gene>
<sequence>MGKYIDDTLARQAWEVAAAMAARPGVPAVPFVWDGGQWVTLGGQWRDVPMIRRGLGEWLLAAAKSVDAGLSEESRRRGLRAHLLEAQISAREATDPDEQAYFRAAAEGLSAELELISEPLGIPDNPALVKRMSEVASELLSASTGRANQLLAIASQFDAFRAAMKDPADWVAGLSAVPRSEHVRTSAVWDAFSLAEPVLARSLGVRTGKSLLFAAMDKRFGARRKLSGYEGWRGVTLAL</sequence>
<protein>
    <submittedName>
        <fullName evidence="1">Uncharacterized protein</fullName>
    </submittedName>
</protein>
<accession>A0ABW2FZ50</accession>